<sequence>IEKYNLQQNQPRTQIELLFEEAENPPTHFETNAFTKVFHSIVTNYGQPSYREVNPAVLYLFLFPFTYAMMFGDIGHAFINFLVALMLILFEKKLDLNNDIVELIHFGKYLILIMAAFSMITGLVYNDVFSLAFNFFGSKYQVDQTNSNLQKMVFKFGGVYNFGIDPWWRWGDNSMQFNNSFKMKTAVVIGVLQMVFGMFLRLFNVKKHQFWCSWVPEAMFLFSFFGYMVFCIFYKWFQKWESQAPSLINILIQIFLSPGTINSSTQLFQSVKTQQIVQMIIFILCVV</sequence>
<reference evidence="9" key="1">
    <citation type="submission" date="2015-07" db="EMBL/GenBank/DDBJ databases">
        <title>Adaptation to a free-living lifestyle via gene acquisitions in the diplomonad Trepomonas sp. PC1.</title>
        <authorList>
            <person name="Xu F."/>
            <person name="Jerlstrom-Hultqvist J."/>
            <person name="Kolisko M."/>
            <person name="Simpson A.G.B."/>
            <person name="Roger A.J."/>
            <person name="Svard S.G."/>
            <person name="Andersson J.O."/>
        </authorList>
    </citation>
    <scope>NUCLEOTIDE SEQUENCE</scope>
    <source>
        <strain evidence="9">PC1</strain>
    </source>
</reference>
<comment type="subcellular location">
    <subcellularLocation>
        <location evidence="1">Membrane</location>
        <topology evidence="1">Multi-pass membrane protein</topology>
    </subcellularLocation>
</comment>
<keyword evidence="4 8" id="KW-0812">Transmembrane</keyword>
<name>A0A146K4E3_9EUKA</name>
<feature type="transmembrane region" description="Helical" evidence="8">
    <location>
        <begin position="218"/>
        <end position="237"/>
    </location>
</feature>
<dbReference type="EMBL" id="GDID01005842">
    <property type="protein sequence ID" value="JAP90764.1"/>
    <property type="molecule type" value="Transcribed_RNA"/>
</dbReference>
<dbReference type="PANTHER" id="PTHR11629">
    <property type="entry name" value="VACUOLAR PROTON ATPASES"/>
    <property type="match status" value="1"/>
</dbReference>
<comment type="function">
    <text evidence="8">Essential component of the vacuolar proton pump (V-ATPase), a multimeric enzyme that catalyzes the translocation of protons across the membranes. Required for assembly and activity of the V-ATPase.</text>
</comment>
<dbReference type="GO" id="GO:0007035">
    <property type="term" value="P:vacuolar acidification"/>
    <property type="evidence" value="ECO:0007669"/>
    <property type="project" value="TreeGrafter"/>
</dbReference>
<evidence type="ECO:0000256" key="6">
    <source>
        <dbReference type="ARBA" id="ARBA00023065"/>
    </source>
</evidence>
<dbReference type="GO" id="GO:0016471">
    <property type="term" value="C:vacuolar proton-transporting V-type ATPase complex"/>
    <property type="evidence" value="ECO:0007669"/>
    <property type="project" value="TreeGrafter"/>
</dbReference>
<dbReference type="GO" id="GO:0033179">
    <property type="term" value="C:proton-transporting V-type ATPase, V0 domain"/>
    <property type="evidence" value="ECO:0007669"/>
    <property type="project" value="InterPro"/>
</dbReference>
<feature type="non-terminal residue" evidence="9">
    <location>
        <position position="1"/>
    </location>
</feature>
<keyword evidence="7 8" id="KW-0472">Membrane</keyword>
<feature type="transmembrane region" description="Helical" evidence="8">
    <location>
        <begin position="57"/>
        <end position="90"/>
    </location>
</feature>
<gene>
    <name evidence="9" type="ORF">TPC1_17843</name>
</gene>
<dbReference type="InterPro" id="IPR002490">
    <property type="entry name" value="V-ATPase_116kDa_su"/>
</dbReference>
<dbReference type="GO" id="GO:0051117">
    <property type="term" value="F:ATPase binding"/>
    <property type="evidence" value="ECO:0007669"/>
    <property type="project" value="TreeGrafter"/>
</dbReference>
<evidence type="ECO:0000256" key="4">
    <source>
        <dbReference type="ARBA" id="ARBA00022692"/>
    </source>
</evidence>
<proteinExistence type="inferred from homology"/>
<dbReference type="Pfam" id="PF01496">
    <property type="entry name" value="V_ATPase_I"/>
    <property type="match status" value="1"/>
</dbReference>
<keyword evidence="3 8" id="KW-0813">Transport</keyword>
<evidence type="ECO:0000256" key="2">
    <source>
        <dbReference type="ARBA" id="ARBA00009904"/>
    </source>
</evidence>
<evidence type="ECO:0000256" key="7">
    <source>
        <dbReference type="ARBA" id="ARBA00023136"/>
    </source>
</evidence>
<evidence type="ECO:0000256" key="3">
    <source>
        <dbReference type="ARBA" id="ARBA00022448"/>
    </source>
</evidence>
<feature type="transmembrane region" description="Helical" evidence="8">
    <location>
        <begin position="185"/>
        <end position="203"/>
    </location>
</feature>
<keyword evidence="8" id="KW-0375">Hydrogen ion transport</keyword>
<feature type="transmembrane region" description="Helical" evidence="8">
    <location>
        <begin position="110"/>
        <end position="136"/>
    </location>
</feature>
<dbReference type="PANTHER" id="PTHR11629:SF63">
    <property type="entry name" value="V-TYPE PROTON ATPASE SUBUNIT A"/>
    <property type="match status" value="1"/>
</dbReference>
<evidence type="ECO:0000256" key="8">
    <source>
        <dbReference type="RuleBase" id="RU361189"/>
    </source>
</evidence>
<evidence type="ECO:0000313" key="9">
    <source>
        <dbReference type="EMBL" id="JAP90764.1"/>
    </source>
</evidence>
<comment type="similarity">
    <text evidence="2 8">Belongs to the V-ATPase 116 kDa subunit family.</text>
</comment>
<feature type="non-terminal residue" evidence="9">
    <location>
        <position position="287"/>
    </location>
</feature>
<keyword evidence="6 8" id="KW-0406">Ion transport</keyword>
<keyword evidence="5 8" id="KW-1133">Transmembrane helix</keyword>
<dbReference type="AlphaFoldDB" id="A0A146K4E3"/>
<dbReference type="GO" id="GO:0046961">
    <property type="term" value="F:proton-transporting ATPase activity, rotational mechanism"/>
    <property type="evidence" value="ECO:0007669"/>
    <property type="project" value="InterPro"/>
</dbReference>
<protein>
    <recommendedName>
        <fullName evidence="8">V-type proton ATPase subunit a</fullName>
    </recommendedName>
</protein>
<organism evidence="9">
    <name type="scientific">Trepomonas sp. PC1</name>
    <dbReference type="NCBI Taxonomy" id="1076344"/>
    <lineage>
        <taxon>Eukaryota</taxon>
        <taxon>Metamonada</taxon>
        <taxon>Diplomonadida</taxon>
        <taxon>Hexamitidae</taxon>
        <taxon>Hexamitinae</taxon>
        <taxon>Trepomonas</taxon>
    </lineage>
</organism>
<accession>A0A146K4E3</accession>
<evidence type="ECO:0000256" key="5">
    <source>
        <dbReference type="ARBA" id="ARBA00022989"/>
    </source>
</evidence>
<evidence type="ECO:0000256" key="1">
    <source>
        <dbReference type="ARBA" id="ARBA00004141"/>
    </source>
</evidence>